<proteinExistence type="predicted"/>
<evidence type="ECO:0000313" key="3">
    <source>
        <dbReference type="Proteomes" id="UP000191285"/>
    </source>
</evidence>
<gene>
    <name evidence="2" type="ORF">PENSTE_c023G07187</name>
</gene>
<dbReference type="OrthoDB" id="3882355at2759"/>
<protein>
    <submittedName>
        <fullName evidence="2">Uncharacterized protein</fullName>
    </submittedName>
</protein>
<comment type="caution">
    <text evidence="2">The sequence shown here is derived from an EMBL/GenBank/DDBJ whole genome shotgun (WGS) entry which is preliminary data.</text>
</comment>
<feature type="region of interest" description="Disordered" evidence="1">
    <location>
        <begin position="376"/>
        <end position="410"/>
    </location>
</feature>
<keyword evidence="3" id="KW-1185">Reference proteome</keyword>
<accession>A0A1V6SRS4</accession>
<organism evidence="2 3">
    <name type="scientific">Penicillium steckii</name>
    <dbReference type="NCBI Taxonomy" id="303698"/>
    <lineage>
        <taxon>Eukaryota</taxon>
        <taxon>Fungi</taxon>
        <taxon>Dikarya</taxon>
        <taxon>Ascomycota</taxon>
        <taxon>Pezizomycotina</taxon>
        <taxon>Eurotiomycetes</taxon>
        <taxon>Eurotiomycetidae</taxon>
        <taxon>Eurotiales</taxon>
        <taxon>Aspergillaceae</taxon>
        <taxon>Penicillium</taxon>
    </lineage>
</organism>
<dbReference type="STRING" id="303698.A0A1V6SRS4"/>
<evidence type="ECO:0000256" key="1">
    <source>
        <dbReference type="SAM" id="MobiDB-lite"/>
    </source>
</evidence>
<name>A0A1V6SRS4_9EURO</name>
<evidence type="ECO:0000313" key="2">
    <source>
        <dbReference type="EMBL" id="OQE16706.1"/>
    </source>
</evidence>
<sequence>MSRSPRLFDFHGDDPAYIDFLQEYIRVLESQLTGPTEYPIPPRHTNPYEACPSDGLRIVQYKPNLGRDNIFHRASPPQWEKELRTFLSALPTVKTWEDGRKKAGISDPVDNQRALRLMLGYADAPVLEPVKDDSSHPYMLDEEDPDLVLRGYDYAGFVLRCAKGLSFTESVVSFQSLIFVSYCVVMIRCGISKETTNHMMRRYIVCDNDDKTLEGYRSGIVWIHRCIAELLANGWGHKSWELFLLGMAPRFLQWAELTEYLLERKSLAQFARFANNDAQSYKQVTGHLGKATVPLQEKGWIPYCIPCIVHCLSGDIIRLERICDVLDYGSVAKSRIMALSKQFIPSIHDLTSQPIDPRVTIDFPLSWPVTYGMPTPPASLSQPESLHRARHGCPNEERNSSPAAEVGHHA</sequence>
<reference evidence="3" key="1">
    <citation type="journal article" date="2017" name="Nat. Microbiol.">
        <title>Global analysis of biosynthetic gene clusters reveals vast potential of secondary metabolite production in Penicillium species.</title>
        <authorList>
            <person name="Nielsen J.C."/>
            <person name="Grijseels S."/>
            <person name="Prigent S."/>
            <person name="Ji B."/>
            <person name="Dainat J."/>
            <person name="Nielsen K.F."/>
            <person name="Frisvad J.C."/>
            <person name="Workman M."/>
            <person name="Nielsen J."/>
        </authorList>
    </citation>
    <scope>NUCLEOTIDE SEQUENCE [LARGE SCALE GENOMIC DNA]</scope>
    <source>
        <strain evidence="3">IBT 24891</strain>
    </source>
</reference>
<dbReference type="AlphaFoldDB" id="A0A1V6SRS4"/>
<dbReference type="Proteomes" id="UP000191285">
    <property type="component" value="Unassembled WGS sequence"/>
</dbReference>
<dbReference type="EMBL" id="MLKD01000023">
    <property type="protein sequence ID" value="OQE16706.1"/>
    <property type="molecule type" value="Genomic_DNA"/>
</dbReference>